<accession>A0A5C6AHX3</accession>
<dbReference type="EMBL" id="SJPM01000003">
    <property type="protein sequence ID" value="TWT98858.1"/>
    <property type="molecule type" value="Genomic_DNA"/>
</dbReference>
<dbReference type="Gene3D" id="2.60.120.200">
    <property type="match status" value="1"/>
</dbReference>
<dbReference type="Pfam" id="PF04773">
    <property type="entry name" value="FecR"/>
    <property type="match status" value="1"/>
</dbReference>
<protein>
    <submittedName>
        <fullName evidence="2">FecR protein</fullName>
    </submittedName>
</protein>
<dbReference type="Gene3D" id="2.60.120.1440">
    <property type="match status" value="1"/>
</dbReference>
<dbReference type="InterPro" id="IPR012373">
    <property type="entry name" value="Ferrdict_sens_TM"/>
</dbReference>
<evidence type="ECO:0000313" key="3">
    <source>
        <dbReference type="Proteomes" id="UP000316213"/>
    </source>
</evidence>
<feature type="domain" description="FecR protein" evidence="1">
    <location>
        <begin position="191"/>
        <end position="245"/>
    </location>
</feature>
<evidence type="ECO:0000259" key="1">
    <source>
        <dbReference type="Pfam" id="PF04773"/>
    </source>
</evidence>
<dbReference type="InterPro" id="IPR006860">
    <property type="entry name" value="FecR"/>
</dbReference>
<dbReference type="PANTHER" id="PTHR30273">
    <property type="entry name" value="PERIPLASMIC SIGNAL SENSOR AND SIGMA FACTOR ACTIVATOR FECR-RELATED"/>
    <property type="match status" value="1"/>
</dbReference>
<dbReference type="Proteomes" id="UP000316213">
    <property type="component" value="Unassembled WGS sequence"/>
</dbReference>
<comment type="caution">
    <text evidence="2">The sequence shown here is derived from an EMBL/GenBank/DDBJ whole genome shotgun (WGS) entry which is preliminary data.</text>
</comment>
<name>A0A5C6AHX3_9BACT</name>
<keyword evidence="3" id="KW-1185">Reference proteome</keyword>
<evidence type="ECO:0000313" key="2">
    <source>
        <dbReference type="EMBL" id="TWT98858.1"/>
    </source>
</evidence>
<dbReference type="Pfam" id="PF13385">
    <property type="entry name" value="Laminin_G_3"/>
    <property type="match status" value="1"/>
</dbReference>
<dbReference type="InterPro" id="IPR013320">
    <property type="entry name" value="ConA-like_dom_sf"/>
</dbReference>
<organism evidence="2 3">
    <name type="scientific">Neorhodopirellula pilleata</name>
    <dbReference type="NCBI Taxonomy" id="2714738"/>
    <lineage>
        <taxon>Bacteria</taxon>
        <taxon>Pseudomonadati</taxon>
        <taxon>Planctomycetota</taxon>
        <taxon>Planctomycetia</taxon>
        <taxon>Pirellulales</taxon>
        <taxon>Pirellulaceae</taxon>
        <taxon>Neorhodopirellula</taxon>
    </lineage>
</organism>
<dbReference type="RefSeq" id="WP_231602908.1">
    <property type="nucleotide sequence ID" value="NZ_SJPM01000003.1"/>
</dbReference>
<dbReference type="AlphaFoldDB" id="A0A5C6AHX3"/>
<gene>
    <name evidence="2" type="ORF">Pla100_20240</name>
</gene>
<reference evidence="2 3" key="1">
    <citation type="submission" date="2019-02" db="EMBL/GenBank/DDBJ databases">
        <title>Deep-cultivation of Planctomycetes and their phenomic and genomic characterization uncovers novel biology.</title>
        <authorList>
            <person name="Wiegand S."/>
            <person name="Jogler M."/>
            <person name="Boedeker C."/>
            <person name="Pinto D."/>
            <person name="Vollmers J."/>
            <person name="Rivas-Marin E."/>
            <person name="Kohn T."/>
            <person name="Peeters S.H."/>
            <person name="Heuer A."/>
            <person name="Rast P."/>
            <person name="Oberbeckmann S."/>
            <person name="Bunk B."/>
            <person name="Jeske O."/>
            <person name="Meyerdierks A."/>
            <person name="Storesund J.E."/>
            <person name="Kallscheuer N."/>
            <person name="Luecker S."/>
            <person name="Lage O.M."/>
            <person name="Pohl T."/>
            <person name="Merkel B.J."/>
            <person name="Hornburger P."/>
            <person name="Mueller R.-W."/>
            <person name="Bruemmer F."/>
            <person name="Labrenz M."/>
            <person name="Spormann A.M."/>
            <person name="Op Den Camp H."/>
            <person name="Overmann J."/>
            <person name="Amann R."/>
            <person name="Jetten M.S.M."/>
            <person name="Mascher T."/>
            <person name="Medema M.H."/>
            <person name="Devos D.P."/>
            <person name="Kaster A.-K."/>
            <person name="Ovreas L."/>
            <person name="Rohde M."/>
            <person name="Galperin M.Y."/>
            <person name="Jogler C."/>
        </authorList>
    </citation>
    <scope>NUCLEOTIDE SEQUENCE [LARGE SCALE GENOMIC DNA]</scope>
    <source>
        <strain evidence="2 3">Pla100</strain>
    </source>
</reference>
<dbReference type="GO" id="GO:0016989">
    <property type="term" value="F:sigma factor antagonist activity"/>
    <property type="evidence" value="ECO:0007669"/>
    <property type="project" value="TreeGrafter"/>
</dbReference>
<sequence length="556" mass="62370">MSRSKSNDPLLDQWIGMWLENRISRADSDALQAKLIESPEARQRYQELVRLDAALRDIAEAESNSRGSLVSDSKTTLPETKRWLRYAIAASLALACAWGAYQVGRRQNPPAVEELAVASHLIEETELAGCATLRRVAGVRWPEPAMRLLEGDLLSVGPVEFLAGVMEVDFFCGASVVVEGPATLELESDWSMRLHSGRLRATVPPAARGFVVKAADSEIIDLGTEFAVEVGADAARVEVIDGEVELSGGRHDGKHLLTGDRQSLAGEFSSDSSLSEVSTIADVHRRNEAEQQERLAVWTEASQQYRNDPRLIAYYPIIEMPPGRQVPNLTGSRRDQDGVLVGGVERTEGRFGRRSTGFKFDQPGSRVRVRIDGEFEAFTMMCWVRIDDLEHRFNALFMGDGYENGEPHWQIRNDGKMMFSVMVDDTQDVRVRNRYDNQIVRDAGKHRVYFTPPIWEPSQSGQWFFLVAVYDPVKRVVRQYVNAEEVASEAITDEFAIDRLRIGRSEIGNWGQPFRPTPWFAVRNLNGVIDELAIYNAAFEPDEIQTIYTAGKPDGY</sequence>
<dbReference type="SUPFAM" id="SSF49899">
    <property type="entry name" value="Concanavalin A-like lectins/glucanases"/>
    <property type="match status" value="1"/>
</dbReference>
<dbReference type="PANTHER" id="PTHR30273:SF2">
    <property type="entry name" value="PROTEIN FECR"/>
    <property type="match status" value="1"/>
</dbReference>
<proteinExistence type="predicted"/>